<dbReference type="OMA" id="HNTAREM"/>
<dbReference type="GO" id="GO:0008270">
    <property type="term" value="F:zinc ion binding"/>
    <property type="evidence" value="ECO:0007669"/>
    <property type="project" value="InterPro"/>
</dbReference>
<dbReference type="AlphaFoldDB" id="A0A059D7D8"/>
<dbReference type="PROSITE" id="PS51375">
    <property type="entry name" value="PPR"/>
    <property type="match status" value="1"/>
</dbReference>
<gene>
    <name evidence="6" type="ORF">EUGRSUZ_B03020</name>
</gene>
<dbReference type="Gramene" id="KCW86331">
    <property type="protein sequence ID" value="KCW86331"/>
    <property type="gene ID" value="EUGRSUZ_B03020"/>
</dbReference>
<evidence type="ECO:0000256" key="2">
    <source>
        <dbReference type="ARBA" id="ARBA00022737"/>
    </source>
</evidence>
<feature type="repeat" description="PPR" evidence="3">
    <location>
        <begin position="116"/>
        <end position="150"/>
    </location>
</feature>
<proteinExistence type="inferred from homology"/>
<sequence length="346" mass="38670">MPNRDGVSWNCLVSGYVNKGLVIESCKKITYAEKVIRKMTIKNVISWTAMLVGMSGVISSWANLASVEEGAQFHCRALVSGFISFLTVSNALITLYGKCGSIEDSERLFNEMSIRDEVSWTALVSCYAQFGKAKETIDLLEKMLAQGLKPDAVTFIVILSACSRAGLVEKGKIYFESMVKDYRITPIADHYTCMIDLFSRSGRLGEAKNFIHNMPLPPDAIGWAQLLSSCRLNGNMEIGKWAAEGSGDFVAQLRQDMRDRSIKKEPGCSWIKYENRVHIFSADDRSSPHSELISAELDKLTARIIEEGYMPDMSPVLHDIEESKKLKMLNRHSEKLAIAFGLIYIP</sequence>
<evidence type="ECO:0000256" key="3">
    <source>
        <dbReference type="PROSITE-ProRule" id="PRU00708"/>
    </source>
</evidence>
<feature type="transmembrane region" description="Helical" evidence="4">
    <location>
        <begin position="77"/>
        <end position="97"/>
    </location>
</feature>
<dbReference type="Pfam" id="PF13041">
    <property type="entry name" value="PPR_2"/>
    <property type="match status" value="1"/>
</dbReference>
<dbReference type="EMBL" id="KK198754">
    <property type="protein sequence ID" value="KCW86331.1"/>
    <property type="molecule type" value="Genomic_DNA"/>
</dbReference>
<organism evidence="6">
    <name type="scientific">Eucalyptus grandis</name>
    <name type="common">Flooded gum</name>
    <dbReference type="NCBI Taxonomy" id="71139"/>
    <lineage>
        <taxon>Eukaryota</taxon>
        <taxon>Viridiplantae</taxon>
        <taxon>Streptophyta</taxon>
        <taxon>Embryophyta</taxon>
        <taxon>Tracheophyta</taxon>
        <taxon>Spermatophyta</taxon>
        <taxon>Magnoliopsida</taxon>
        <taxon>eudicotyledons</taxon>
        <taxon>Gunneridae</taxon>
        <taxon>Pentapetalae</taxon>
        <taxon>rosids</taxon>
        <taxon>malvids</taxon>
        <taxon>Myrtales</taxon>
        <taxon>Myrtaceae</taxon>
        <taxon>Myrtoideae</taxon>
        <taxon>Eucalypteae</taxon>
        <taxon>Eucalyptus</taxon>
    </lineage>
</organism>
<evidence type="ECO:0000256" key="4">
    <source>
        <dbReference type="SAM" id="Phobius"/>
    </source>
</evidence>
<dbReference type="InterPro" id="IPR046960">
    <property type="entry name" value="PPR_At4g14850-like_plant"/>
</dbReference>
<evidence type="ECO:0000256" key="1">
    <source>
        <dbReference type="ARBA" id="ARBA00006643"/>
    </source>
</evidence>
<evidence type="ECO:0000259" key="5">
    <source>
        <dbReference type="Pfam" id="PF14432"/>
    </source>
</evidence>
<dbReference type="GO" id="GO:0009451">
    <property type="term" value="P:RNA modification"/>
    <property type="evidence" value="ECO:0007669"/>
    <property type="project" value="InterPro"/>
</dbReference>
<dbReference type="InterPro" id="IPR011990">
    <property type="entry name" value="TPR-like_helical_dom_sf"/>
</dbReference>
<keyword evidence="2" id="KW-0677">Repeat</keyword>
<feature type="transmembrane region" description="Helical" evidence="4">
    <location>
        <begin position="44"/>
        <end position="65"/>
    </location>
</feature>
<protein>
    <recommendedName>
        <fullName evidence="5">DYW domain-containing protein</fullName>
    </recommendedName>
</protein>
<comment type="similarity">
    <text evidence="1">Belongs to the PPR family. PCMP-H subfamily.</text>
</comment>
<dbReference type="InterPro" id="IPR032867">
    <property type="entry name" value="DYW_dom"/>
</dbReference>
<dbReference type="PANTHER" id="PTHR47926">
    <property type="entry name" value="PENTATRICOPEPTIDE REPEAT-CONTAINING PROTEIN"/>
    <property type="match status" value="1"/>
</dbReference>
<reference evidence="6" key="1">
    <citation type="submission" date="2013-07" db="EMBL/GenBank/DDBJ databases">
        <title>The genome of Eucalyptus grandis.</title>
        <authorList>
            <person name="Schmutz J."/>
            <person name="Hayes R."/>
            <person name="Myburg A."/>
            <person name="Tuskan G."/>
            <person name="Grattapaglia D."/>
            <person name="Rokhsar D.S."/>
        </authorList>
    </citation>
    <scope>NUCLEOTIDE SEQUENCE</scope>
    <source>
        <tissue evidence="6">Leaf extractions</tissue>
    </source>
</reference>
<dbReference type="GO" id="GO:0003723">
    <property type="term" value="F:RNA binding"/>
    <property type="evidence" value="ECO:0007669"/>
    <property type="project" value="InterPro"/>
</dbReference>
<keyword evidence="4" id="KW-1133">Transmembrane helix</keyword>
<name>A0A059D7D8_EUCGR</name>
<feature type="domain" description="DYW" evidence="5">
    <location>
        <begin position="308"/>
        <end position="344"/>
    </location>
</feature>
<dbReference type="Pfam" id="PF01535">
    <property type="entry name" value="PPR"/>
    <property type="match status" value="3"/>
</dbReference>
<dbReference type="FunFam" id="1.25.40.10:FF:000090">
    <property type="entry name" value="Pentatricopeptide repeat-containing protein, chloroplastic"/>
    <property type="match status" value="1"/>
</dbReference>
<evidence type="ECO:0000313" key="6">
    <source>
        <dbReference type="EMBL" id="KCW86331.1"/>
    </source>
</evidence>
<keyword evidence="4" id="KW-0812">Transmembrane</keyword>
<accession>A0A059D7D8</accession>
<dbReference type="NCBIfam" id="TIGR00756">
    <property type="entry name" value="PPR"/>
    <property type="match status" value="2"/>
</dbReference>
<dbReference type="PANTHER" id="PTHR47926:SF511">
    <property type="entry name" value="PENTATRICOPEPTIDE REPEAT-CONTAINING PROTEIN"/>
    <property type="match status" value="1"/>
</dbReference>
<keyword evidence="4" id="KW-0472">Membrane</keyword>
<dbReference type="InterPro" id="IPR002885">
    <property type="entry name" value="PPR_rpt"/>
</dbReference>
<dbReference type="Pfam" id="PF14432">
    <property type="entry name" value="DYW_deaminase"/>
    <property type="match status" value="1"/>
</dbReference>
<dbReference type="Gene3D" id="1.25.40.10">
    <property type="entry name" value="Tetratricopeptide repeat domain"/>
    <property type="match status" value="2"/>
</dbReference>
<dbReference type="InParanoid" id="A0A059D7D8"/>